<reference evidence="1" key="1">
    <citation type="journal article" date="2015" name="Nature">
        <title>Complex archaea that bridge the gap between prokaryotes and eukaryotes.</title>
        <authorList>
            <person name="Spang A."/>
            <person name="Saw J.H."/>
            <person name="Jorgensen S.L."/>
            <person name="Zaremba-Niedzwiedzka K."/>
            <person name="Martijn J."/>
            <person name="Lind A.E."/>
            <person name="van Eijk R."/>
            <person name="Schleper C."/>
            <person name="Guy L."/>
            <person name="Ettema T.J."/>
        </authorList>
    </citation>
    <scope>NUCLEOTIDE SEQUENCE</scope>
</reference>
<accession>A0A0F9FQY0</accession>
<comment type="caution">
    <text evidence="1">The sequence shown here is derived from an EMBL/GenBank/DDBJ whole genome shotgun (WGS) entry which is preliminary data.</text>
</comment>
<sequence length="523" mass="55123">MEQVIFGGFTDLLHDTTTEYSSLAGGAAWVATGSFSRQVVSTGGVIKNLRVKLVDSPGAGKHYDFTLMLNGNPTALTLEIADAATTGSNTANEIAVTAGDIVYLECNPDSTPTARYATWTSVFVGTTAKESLILGGSRANTLDKTNIRYIQLMGGNIWVRLDENEVRQVCPTAGKIKNLYVLLSADPGTDPDAYRFTLRIDGVNQTLTVTITADNTTGNDTANEVVVAAGDVLTIMVEPLNTPSATPYAYWGMTFVADNDGESVVLSGTPLDLHATQTRYNYLQNSYPGGWSATETIRYQLGQVCTLKKLYVLLSGAPGAGNKYTFTARIAGASSNVVAEVADTATTGNSGALTDTVANDEYVNLMVVPTSTPTVRDAYWGLVSFIAVIADVVVTPTTLALSITTFIPVVDTTPTIIDSYVEANRDNHISIKALHPSAVGLVSALGQSFTGDGNKIGYVQFYIKKTVGSPVGELTARLYAISGTFGTSNVPAGAALASSSPMAIEDIGAGDFELVTFTFDGSF</sequence>
<evidence type="ECO:0000313" key="1">
    <source>
        <dbReference type="EMBL" id="KKL80801.1"/>
    </source>
</evidence>
<dbReference type="EMBL" id="LAZR01022750">
    <property type="protein sequence ID" value="KKL80801.1"/>
    <property type="molecule type" value="Genomic_DNA"/>
</dbReference>
<gene>
    <name evidence="1" type="ORF">LCGC14_2001150</name>
</gene>
<name>A0A0F9FQY0_9ZZZZ</name>
<feature type="non-terminal residue" evidence="1">
    <location>
        <position position="523"/>
    </location>
</feature>
<organism evidence="1">
    <name type="scientific">marine sediment metagenome</name>
    <dbReference type="NCBI Taxonomy" id="412755"/>
    <lineage>
        <taxon>unclassified sequences</taxon>
        <taxon>metagenomes</taxon>
        <taxon>ecological metagenomes</taxon>
    </lineage>
</organism>
<proteinExistence type="predicted"/>
<protein>
    <submittedName>
        <fullName evidence="1">Uncharacterized protein</fullName>
    </submittedName>
</protein>
<dbReference type="AlphaFoldDB" id="A0A0F9FQY0"/>